<dbReference type="EMBL" id="SMAO01000008">
    <property type="protein sequence ID" value="TCT19533.1"/>
    <property type="molecule type" value="Genomic_DNA"/>
</dbReference>
<evidence type="ECO:0000256" key="2">
    <source>
        <dbReference type="SAM" id="Phobius"/>
    </source>
</evidence>
<feature type="transmembrane region" description="Helical" evidence="2">
    <location>
        <begin position="446"/>
        <end position="466"/>
    </location>
</feature>
<name>A0A4R3MXQ1_9GAMM</name>
<proteinExistence type="predicted"/>
<comment type="caution">
    <text evidence="5">The sequence shown here is derived from an EMBL/GenBank/DDBJ whole genome shotgun (WGS) entry which is preliminary data.</text>
</comment>
<sequence length="595" mass="64008">MMPKISILSRALLLWLLLASGLAWAAAPQVQLDRNRVSAGETLTLRLTADGSTTGEPDFTPLEQDFDILSRGQSKVTSIVNGVISNTRQWTLQLAPKRMGRLMIPVISLGAEQSQATAVEVVADADRDPADDPRPVFMEAEVEHQNPYVQQSFGYRVKLYFRQQPQQAALSDPQVEGATVQRVGEDHGHEQVINGQTYIVIERSYLVTPQRSGPLTIQSPRLDAVMPEPRASSQRDPFADLDEAFGGSLFQGMPGMGSPGRRLVERASDLTLQIRPRPDDGSTSPWLPATSVQLSDEWTPTPPVFKVGEPLTRTLTITAQGATAAQLPDLDQGMLDGVQVYPDQPHAEDLSGVAAPTAIKSFKMALVPTRAGPLTLPEIRLDWWDTIDDAPRVAIIPARVVEVAPAPAGTAPPPVASTGPAVTAAPEAAAPAAPKPPMAGQPDAGWWPWLTLLLGLVWLATLGWWLRERRARQATPGAITVKPEEADESLRAARRQIERACQAGDARAARTALIRWGQIRWPAQSPSGLGELAGRLGGEGIDATLSTLDRAIYAPSSEVWDGAAAWTGLAPYLDRATAGGSRQTADPLPELYPPA</sequence>
<feature type="region of interest" description="Disordered" evidence="1">
    <location>
        <begin position="408"/>
        <end position="437"/>
    </location>
</feature>
<dbReference type="Pfam" id="PF13584">
    <property type="entry name" value="BatD"/>
    <property type="match status" value="1"/>
</dbReference>
<reference evidence="5 6" key="1">
    <citation type="submission" date="2019-03" db="EMBL/GenBank/DDBJ databases">
        <title>Genomic Encyclopedia of Type Strains, Phase IV (KMG-IV): sequencing the most valuable type-strain genomes for metagenomic binning, comparative biology and taxonomic classification.</title>
        <authorList>
            <person name="Goeker M."/>
        </authorList>
    </citation>
    <scope>NUCLEOTIDE SEQUENCE [LARGE SCALE GENOMIC DNA]</scope>
    <source>
        <strain evidence="5 6">DSM 13587</strain>
    </source>
</reference>
<evidence type="ECO:0000313" key="5">
    <source>
        <dbReference type="EMBL" id="TCT19533.1"/>
    </source>
</evidence>
<keyword evidence="3" id="KW-0732">Signal</keyword>
<evidence type="ECO:0000313" key="6">
    <source>
        <dbReference type="Proteomes" id="UP000295717"/>
    </source>
</evidence>
<keyword evidence="2" id="KW-1133">Transmembrane helix</keyword>
<keyword evidence="6" id="KW-1185">Reference proteome</keyword>
<dbReference type="Pfam" id="PF25607">
    <property type="entry name" value="DUF7939"/>
    <property type="match status" value="1"/>
</dbReference>
<evidence type="ECO:0000256" key="1">
    <source>
        <dbReference type="SAM" id="MobiDB-lite"/>
    </source>
</evidence>
<gene>
    <name evidence="5" type="ORF">EDC35_108140</name>
</gene>
<dbReference type="InterPro" id="IPR057699">
    <property type="entry name" value="DUF7939"/>
</dbReference>
<dbReference type="PANTHER" id="PTHR40940:SF1">
    <property type="entry name" value="PROTEIN BATD"/>
    <property type="match status" value="1"/>
</dbReference>
<feature type="chain" id="PRO_5020653306" evidence="3">
    <location>
        <begin position="26"/>
        <end position="595"/>
    </location>
</feature>
<dbReference type="PANTHER" id="PTHR40940">
    <property type="entry name" value="PROTEIN BATD-RELATED"/>
    <property type="match status" value="1"/>
</dbReference>
<keyword evidence="2" id="KW-0812">Transmembrane</keyword>
<evidence type="ECO:0000259" key="4">
    <source>
        <dbReference type="Pfam" id="PF25607"/>
    </source>
</evidence>
<dbReference type="InterPro" id="IPR025738">
    <property type="entry name" value="BatD"/>
</dbReference>
<protein>
    <submittedName>
        <fullName evidence="5">Oxygen tolerance protein BatD</fullName>
    </submittedName>
</protein>
<feature type="compositionally biased region" description="Low complexity" evidence="1">
    <location>
        <begin position="416"/>
        <end position="432"/>
    </location>
</feature>
<evidence type="ECO:0000256" key="3">
    <source>
        <dbReference type="SAM" id="SignalP"/>
    </source>
</evidence>
<dbReference type="Proteomes" id="UP000295717">
    <property type="component" value="Unassembled WGS sequence"/>
</dbReference>
<feature type="domain" description="DUF7939" evidence="4">
    <location>
        <begin position="491"/>
        <end position="573"/>
    </location>
</feature>
<organism evidence="5 6">
    <name type="scientific">Thiobaca trueperi</name>
    <dbReference type="NCBI Taxonomy" id="127458"/>
    <lineage>
        <taxon>Bacteria</taxon>
        <taxon>Pseudomonadati</taxon>
        <taxon>Pseudomonadota</taxon>
        <taxon>Gammaproteobacteria</taxon>
        <taxon>Chromatiales</taxon>
        <taxon>Chromatiaceae</taxon>
        <taxon>Thiobaca</taxon>
    </lineage>
</organism>
<dbReference type="AlphaFoldDB" id="A0A4R3MXQ1"/>
<keyword evidence="2" id="KW-0472">Membrane</keyword>
<feature type="signal peptide" evidence="3">
    <location>
        <begin position="1"/>
        <end position="25"/>
    </location>
</feature>
<accession>A0A4R3MXQ1</accession>